<evidence type="ECO:0000256" key="7">
    <source>
        <dbReference type="ARBA" id="ARBA00022723"/>
    </source>
</evidence>
<keyword evidence="10" id="KW-0862">Zinc</keyword>
<comment type="similarity">
    <text evidence="13">Belongs to the RING-type zinc finger family. ATL subfamily.</text>
</comment>
<evidence type="ECO:0000256" key="5">
    <source>
        <dbReference type="ARBA" id="ARBA00022679"/>
    </source>
</evidence>
<evidence type="ECO:0000256" key="14">
    <source>
        <dbReference type="PROSITE-ProRule" id="PRU00175"/>
    </source>
</evidence>
<dbReference type="EC" id="2.3.2.27" evidence="4"/>
<dbReference type="PANTHER" id="PTHR46913:SF19">
    <property type="entry name" value="RING-TYPE E3 UBIQUITIN TRANSFERASE"/>
    <property type="match status" value="1"/>
</dbReference>
<dbReference type="FunFam" id="3.30.40.10:FF:000233">
    <property type="entry name" value="RING-H2 finger protein ATL54"/>
    <property type="match status" value="1"/>
</dbReference>
<evidence type="ECO:0000256" key="13">
    <source>
        <dbReference type="ARBA" id="ARBA00024209"/>
    </source>
</evidence>
<dbReference type="Gene3D" id="3.30.40.10">
    <property type="entry name" value="Zinc/RING finger domain, C3HC4 (zinc finger)"/>
    <property type="match status" value="1"/>
</dbReference>
<dbReference type="EMBL" id="JBEAFC010000012">
    <property type="protein sequence ID" value="KAL1534357.1"/>
    <property type="molecule type" value="Genomic_DNA"/>
</dbReference>
<evidence type="ECO:0000256" key="10">
    <source>
        <dbReference type="ARBA" id="ARBA00022833"/>
    </source>
</evidence>
<keyword evidence="6 15" id="KW-0812">Transmembrane</keyword>
<keyword evidence="12 15" id="KW-0472">Membrane</keyword>
<dbReference type="GO" id="GO:0008270">
    <property type="term" value="F:zinc ion binding"/>
    <property type="evidence" value="ECO:0007669"/>
    <property type="project" value="UniProtKB-KW"/>
</dbReference>
<feature type="transmembrane region" description="Helical" evidence="15">
    <location>
        <begin position="81"/>
        <end position="105"/>
    </location>
</feature>
<dbReference type="InterPro" id="IPR013083">
    <property type="entry name" value="Znf_RING/FYVE/PHD"/>
</dbReference>
<dbReference type="PANTHER" id="PTHR46913">
    <property type="entry name" value="RING-H2 FINGER PROTEIN ATL16"/>
    <property type="match status" value="1"/>
</dbReference>
<feature type="domain" description="RING-type" evidence="16">
    <location>
        <begin position="173"/>
        <end position="215"/>
    </location>
</feature>
<dbReference type="Pfam" id="PF13639">
    <property type="entry name" value="zf-RING_2"/>
    <property type="match status" value="1"/>
</dbReference>
<dbReference type="SUPFAM" id="SSF57850">
    <property type="entry name" value="RING/U-box"/>
    <property type="match status" value="1"/>
</dbReference>
<evidence type="ECO:0000256" key="8">
    <source>
        <dbReference type="ARBA" id="ARBA00022771"/>
    </source>
</evidence>
<proteinExistence type="inferred from homology"/>
<keyword evidence="18" id="KW-1185">Reference proteome</keyword>
<evidence type="ECO:0000259" key="16">
    <source>
        <dbReference type="PROSITE" id="PS50089"/>
    </source>
</evidence>
<evidence type="ECO:0000256" key="1">
    <source>
        <dbReference type="ARBA" id="ARBA00000900"/>
    </source>
</evidence>
<dbReference type="InterPro" id="IPR044600">
    <property type="entry name" value="ATL1/ATL16-like"/>
</dbReference>
<evidence type="ECO:0000256" key="15">
    <source>
        <dbReference type="SAM" id="Phobius"/>
    </source>
</evidence>
<comment type="subcellular location">
    <subcellularLocation>
        <location evidence="2">Membrane</location>
        <topology evidence="2">Single-pass membrane protein</topology>
    </subcellularLocation>
</comment>
<keyword evidence="7" id="KW-0479">Metal-binding</keyword>
<dbReference type="SMART" id="SM00184">
    <property type="entry name" value="RING"/>
    <property type="match status" value="1"/>
</dbReference>
<evidence type="ECO:0000256" key="6">
    <source>
        <dbReference type="ARBA" id="ARBA00022692"/>
    </source>
</evidence>
<sequence length="370" mass="39682">MMAFHHRKLLYESIPGFCQTFCPEPQNSNTTCPLTCYKYCPDSCESSIFDEFPPPPSPPPPYAAIDPGGTQTGGLSHALTISLAVLATAFFLFTCYTVYKFYALWRASRRRRMVRQSQRRDPEEDGGGDFIDGDVVDHPIWYIRTVGLQPSVISAITVVKYKSADGIVEGTDCAVCLSEFEEEETVRLLPKCSHAFHIPCIDTWLASHTNCPLCRAGIVAAAGGTIQLQEEPIGVDSGRSDRGSEGLGLGLGDGGEIEGDGAARSQIGIELGGNVEGDCKIDVELGAAVQPVRRSVSMDALSASAISAAVANAFPQRCDKNSGDQLGKVKDGEVGKFESPSIERCGGSSSIKRSASCSAKVFLSRHSSRR</sequence>
<comment type="catalytic activity">
    <reaction evidence="1">
        <text>S-ubiquitinyl-[E2 ubiquitin-conjugating enzyme]-L-cysteine + [acceptor protein]-L-lysine = [E2 ubiquitin-conjugating enzyme]-L-cysteine + N(6)-ubiquitinyl-[acceptor protein]-L-lysine.</text>
        <dbReference type="EC" id="2.3.2.27"/>
    </reaction>
</comment>
<evidence type="ECO:0000256" key="9">
    <source>
        <dbReference type="ARBA" id="ARBA00022786"/>
    </source>
</evidence>
<reference evidence="17 18" key="1">
    <citation type="submission" date="2024-06" db="EMBL/GenBank/DDBJ databases">
        <title>A chromosome level genome sequence of Diviner's sage (Salvia divinorum).</title>
        <authorList>
            <person name="Ford S.A."/>
            <person name="Ro D.-K."/>
            <person name="Ness R.W."/>
            <person name="Phillips M.A."/>
        </authorList>
    </citation>
    <scope>NUCLEOTIDE SEQUENCE [LARGE SCALE GENOMIC DNA]</scope>
    <source>
        <strain evidence="17">SAF-2024a</strain>
        <tissue evidence="17">Leaf</tissue>
    </source>
</reference>
<dbReference type="CDD" id="cd16461">
    <property type="entry name" value="RING-H2_EL5-like"/>
    <property type="match status" value="1"/>
</dbReference>
<keyword evidence="17" id="KW-0012">Acyltransferase</keyword>
<evidence type="ECO:0000256" key="4">
    <source>
        <dbReference type="ARBA" id="ARBA00012483"/>
    </source>
</evidence>
<keyword evidence="8 14" id="KW-0863">Zinc-finger</keyword>
<dbReference type="Proteomes" id="UP001567538">
    <property type="component" value="Unassembled WGS sequence"/>
</dbReference>
<accession>A0ABD1FR84</accession>
<dbReference type="InterPro" id="IPR001841">
    <property type="entry name" value="Znf_RING"/>
</dbReference>
<evidence type="ECO:0000256" key="2">
    <source>
        <dbReference type="ARBA" id="ARBA00004167"/>
    </source>
</evidence>
<keyword evidence="11 15" id="KW-1133">Transmembrane helix</keyword>
<comment type="pathway">
    <text evidence="3">Protein modification; protein ubiquitination.</text>
</comment>
<dbReference type="AlphaFoldDB" id="A0ABD1FR84"/>
<name>A0ABD1FR84_SALDI</name>
<keyword evidence="5 17" id="KW-0808">Transferase</keyword>
<gene>
    <name evidence="17" type="ORF">AAHA92_30542</name>
</gene>
<evidence type="ECO:0000256" key="12">
    <source>
        <dbReference type="ARBA" id="ARBA00023136"/>
    </source>
</evidence>
<comment type="caution">
    <text evidence="17">The sequence shown here is derived from an EMBL/GenBank/DDBJ whole genome shotgun (WGS) entry which is preliminary data.</text>
</comment>
<keyword evidence="9" id="KW-0833">Ubl conjugation pathway</keyword>
<evidence type="ECO:0000256" key="11">
    <source>
        <dbReference type="ARBA" id="ARBA00022989"/>
    </source>
</evidence>
<dbReference type="GO" id="GO:0061630">
    <property type="term" value="F:ubiquitin protein ligase activity"/>
    <property type="evidence" value="ECO:0007669"/>
    <property type="project" value="UniProtKB-EC"/>
</dbReference>
<dbReference type="PROSITE" id="PS50089">
    <property type="entry name" value="ZF_RING_2"/>
    <property type="match status" value="1"/>
</dbReference>
<evidence type="ECO:0000313" key="18">
    <source>
        <dbReference type="Proteomes" id="UP001567538"/>
    </source>
</evidence>
<protein>
    <recommendedName>
        <fullName evidence="4">RING-type E3 ubiquitin transferase</fullName>
        <ecNumber evidence="4">2.3.2.27</ecNumber>
    </recommendedName>
</protein>
<evidence type="ECO:0000256" key="3">
    <source>
        <dbReference type="ARBA" id="ARBA00004906"/>
    </source>
</evidence>
<dbReference type="GO" id="GO:0016020">
    <property type="term" value="C:membrane"/>
    <property type="evidence" value="ECO:0007669"/>
    <property type="project" value="UniProtKB-SubCell"/>
</dbReference>
<evidence type="ECO:0000313" key="17">
    <source>
        <dbReference type="EMBL" id="KAL1534357.1"/>
    </source>
</evidence>
<organism evidence="17 18">
    <name type="scientific">Salvia divinorum</name>
    <name type="common">Maria pastora</name>
    <name type="synonym">Diviner's sage</name>
    <dbReference type="NCBI Taxonomy" id="28513"/>
    <lineage>
        <taxon>Eukaryota</taxon>
        <taxon>Viridiplantae</taxon>
        <taxon>Streptophyta</taxon>
        <taxon>Embryophyta</taxon>
        <taxon>Tracheophyta</taxon>
        <taxon>Spermatophyta</taxon>
        <taxon>Magnoliopsida</taxon>
        <taxon>eudicotyledons</taxon>
        <taxon>Gunneridae</taxon>
        <taxon>Pentapetalae</taxon>
        <taxon>asterids</taxon>
        <taxon>lamiids</taxon>
        <taxon>Lamiales</taxon>
        <taxon>Lamiaceae</taxon>
        <taxon>Nepetoideae</taxon>
        <taxon>Mentheae</taxon>
        <taxon>Salviinae</taxon>
        <taxon>Salvia</taxon>
        <taxon>Salvia subgen. Calosphace</taxon>
    </lineage>
</organism>